<organism evidence="12 13">
    <name type="scientific">Afifella marina DSM 2698</name>
    <dbReference type="NCBI Taxonomy" id="1120955"/>
    <lineage>
        <taxon>Bacteria</taxon>
        <taxon>Pseudomonadati</taxon>
        <taxon>Pseudomonadota</taxon>
        <taxon>Alphaproteobacteria</taxon>
        <taxon>Hyphomicrobiales</taxon>
        <taxon>Afifellaceae</taxon>
        <taxon>Afifella</taxon>
    </lineage>
</organism>
<dbReference type="GO" id="GO:0005524">
    <property type="term" value="F:ATP binding"/>
    <property type="evidence" value="ECO:0007669"/>
    <property type="project" value="UniProtKB-KW"/>
</dbReference>
<dbReference type="InterPro" id="IPR002575">
    <property type="entry name" value="Aminoglycoside_PTrfase"/>
</dbReference>
<evidence type="ECO:0000256" key="9">
    <source>
        <dbReference type="ARBA" id="ARBA00022842"/>
    </source>
</evidence>
<dbReference type="EMBL" id="FMVW01000003">
    <property type="protein sequence ID" value="SCZ35220.1"/>
    <property type="molecule type" value="Genomic_DNA"/>
</dbReference>
<keyword evidence="5" id="KW-0819">tRNA processing</keyword>
<protein>
    <recommendedName>
        <fullName evidence="3">tRNA threonylcarbamoyladenosine biosynthesis protein TsaE</fullName>
    </recommendedName>
    <alternativeName>
        <fullName evidence="10">t(6)A37 threonylcarbamoyladenosine biosynthesis protein TsaE</fullName>
    </alternativeName>
</protein>
<evidence type="ECO:0000256" key="6">
    <source>
        <dbReference type="ARBA" id="ARBA00022723"/>
    </source>
</evidence>
<dbReference type="GO" id="GO:0002949">
    <property type="term" value="P:tRNA threonylcarbamoyladenosine modification"/>
    <property type="evidence" value="ECO:0007669"/>
    <property type="project" value="InterPro"/>
</dbReference>
<dbReference type="SUPFAM" id="SSF52540">
    <property type="entry name" value="P-loop containing nucleoside triphosphate hydrolases"/>
    <property type="match status" value="1"/>
</dbReference>
<reference evidence="12 13" key="1">
    <citation type="submission" date="2016-10" db="EMBL/GenBank/DDBJ databases">
        <authorList>
            <person name="de Groot N.N."/>
        </authorList>
    </citation>
    <scope>NUCLEOTIDE SEQUENCE [LARGE SCALE GENOMIC DNA]</scope>
    <source>
        <strain evidence="12 13">DSM 2698</strain>
    </source>
</reference>
<dbReference type="InterPro" id="IPR003442">
    <property type="entry name" value="T6A_TsaE"/>
</dbReference>
<evidence type="ECO:0000256" key="7">
    <source>
        <dbReference type="ARBA" id="ARBA00022741"/>
    </source>
</evidence>
<dbReference type="InterPro" id="IPR027417">
    <property type="entry name" value="P-loop_NTPase"/>
</dbReference>
<evidence type="ECO:0000256" key="1">
    <source>
        <dbReference type="ARBA" id="ARBA00004496"/>
    </source>
</evidence>
<dbReference type="SUPFAM" id="SSF56112">
    <property type="entry name" value="Protein kinase-like (PK-like)"/>
    <property type="match status" value="1"/>
</dbReference>
<keyword evidence="9" id="KW-0460">Magnesium</keyword>
<dbReference type="NCBIfam" id="TIGR00150">
    <property type="entry name" value="T6A_YjeE"/>
    <property type="match status" value="1"/>
</dbReference>
<evidence type="ECO:0000313" key="13">
    <source>
        <dbReference type="Proteomes" id="UP000199347"/>
    </source>
</evidence>
<dbReference type="AlphaFoldDB" id="A0A1G5NF60"/>
<keyword evidence="6" id="KW-0479">Metal-binding</keyword>
<proteinExistence type="inferred from homology"/>
<keyword evidence="4" id="KW-0963">Cytoplasm</keyword>
<comment type="subcellular location">
    <subcellularLocation>
        <location evidence="1">Cytoplasm</location>
    </subcellularLocation>
</comment>
<keyword evidence="13" id="KW-1185">Reference proteome</keyword>
<dbReference type="PANTHER" id="PTHR33540:SF2">
    <property type="entry name" value="TRNA THREONYLCARBAMOYLADENOSINE BIOSYNTHESIS PROTEIN TSAE"/>
    <property type="match status" value="1"/>
</dbReference>
<dbReference type="Gene3D" id="3.90.1200.10">
    <property type="match status" value="1"/>
</dbReference>
<evidence type="ECO:0000256" key="5">
    <source>
        <dbReference type="ARBA" id="ARBA00022694"/>
    </source>
</evidence>
<evidence type="ECO:0000313" key="12">
    <source>
        <dbReference type="EMBL" id="SCZ35220.1"/>
    </source>
</evidence>
<dbReference type="Pfam" id="PF01636">
    <property type="entry name" value="APH"/>
    <property type="match status" value="1"/>
</dbReference>
<evidence type="ECO:0000256" key="2">
    <source>
        <dbReference type="ARBA" id="ARBA00007599"/>
    </source>
</evidence>
<dbReference type="Gene3D" id="3.30.200.20">
    <property type="entry name" value="Phosphorylase Kinase, domain 1"/>
    <property type="match status" value="1"/>
</dbReference>
<dbReference type="Pfam" id="PF02367">
    <property type="entry name" value="TsaE"/>
    <property type="match status" value="1"/>
</dbReference>
<keyword evidence="7" id="KW-0547">Nucleotide-binding</keyword>
<dbReference type="Proteomes" id="UP000199347">
    <property type="component" value="Unassembled WGS sequence"/>
</dbReference>
<dbReference type="OrthoDB" id="9809275at2"/>
<dbReference type="RefSeq" id="WP_092811836.1">
    <property type="nucleotide sequence ID" value="NZ_FMVW01000003.1"/>
</dbReference>
<feature type="domain" description="Aminoglycoside phosphotransferase" evidence="11">
    <location>
        <begin position="182"/>
        <end position="438"/>
    </location>
</feature>
<sequence length="507" mass="55436">MTGGDASELTGAAAGPDFRLHLQDEAATDRLAEDFAAAARPGDRILLSGDLGSGKTSFARAFIRSLAGDPSFEVPSPTFPLRIDYPFARFPVVHADLYRLGAPDEAEEIGLFDLADDTVLLAEWPELGDLAWPDAATLSFALATEGRDVVIAAGGDWGERLTRSFAIRRFLDRSGRAGATRNPILGDASGRSYERIVNGAEAILMNAPARPEGPAVWQGKSYDAVAHRARDLSAFLKVGSLLAERGVRVPEVLAQDVSDGLLLVEDFGSEAIITAERRPLMERYEASVDLLLRLHLCENSADASPSRSAGAPDLPPYDTDALLIETALFAEHFAGREAGPEMSEAARDEFLALWRTLFESLAGREQVIVLRDYHSPNIIWRKEADGTDRVGVIDFQDALLGDPAYDVASLAQDVRVDIDEAEEELLVARYIRGRRAADPAFDEAPFRDAYAILGAQRATKVLGAFARLAHEGKPAYRSHIPRIRARLRRSLDRPVLSELRRCYDPYL</sequence>
<evidence type="ECO:0000256" key="10">
    <source>
        <dbReference type="ARBA" id="ARBA00032441"/>
    </source>
</evidence>
<name>A0A1G5NF60_AFIMA</name>
<evidence type="ECO:0000256" key="8">
    <source>
        <dbReference type="ARBA" id="ARBA00022840"/>
    </source>
</evidence>
<dbReference type="Gene3D" id="3.40.50.300">
    <property type="entry name" value="P-loop containing nucleotide triphosphate hydrolases"/>
    <property type="match status" value="1"/>
</dbReference>
<dbReference type="InterPro" id="IPR011009">
    <property type="entry name" value="Kinase-like_dom_sf"/>
</dbReference>
<comment type="similarity">
    <text evidence="2">Belongs to the TsaE family.</text>
</comment>
<evidence type="ECO:0000256" key="3">
    <source>
        <dbReference type="ARBA" id="ARBA00019010"/>
    </source>
</evidence>
<dbReference type="PANTHER" id="PTHR33540">
    <property type="entry name" value="TRNA THREONYLCARBAMOYLADENOSINE BIOSYNTHESIS PROTEIN TSAE"/>
    <property type="match status" value="1"/>
</dbReference>
<dbReference type="STRING" id="1120955.SAMN03080610_01855"/>
<accession>A0A1G5NF60</accession>
<evidence type="ECO:0000259" key="11">
    <source>
        <dbReference type="Pfam" id="PF01636"/>
    </source>
</evidence>
<dbReference type="GO" id="GO:0005737">
    <property type="term" value="C:cytoplasm"/>
    <property type="evidence" value="ECO:0007669"/>
    <property type="project" value="UniProtKB-SubCell"/>
</dbReference>
<dbReference type="GO" id="GO:0046872">
    <property type="term" value="F:metal ion binding"/>
    <property type="evidence" value="ECO:0007669"/>
    <property type="project" value="UniProtKB-KW"/>
</dbReference>
<gene>
    <name evidence="12" type="ORF">SAMN03080610_01855</name>
</gene>
<evidence type="ECO:0000256" key="4">
    <source>
        <dbReference type="ARBA" id="ARBA00022490"/>
    </source>
</evidence>
<keyword evidence="8" id="KW-0067">ATP-binding</keyword>